<organism evidence="1 2">
    <name type="scientific">[Candida] jaroonii</name>
    <dbReference type="NCBI Taxonomy" id="467808"/>
    <lineage>
        <taxon>Eukaryota</taxon>
        <taxon>Fungi</taxon>
        <taxon>Dikarya</taxon>
        <taxon>Ascomycota</taxon>
        <taxon>Saccharomycotina</taxon>
        <taxon>Pichiomycetes</taxon>
        <taxon>Debaryomycetaceae</taxon>
        <taxon>Yamadazyma</taxon>
    </lineage>
</organism>
<proteinExistence type="predicted"/>
<dbReference type="EMBL" id="CALSDN010000005">
    <property type="protein sequence ID" value="CAH6721154.1"/>
    <property type="molecule type" value="Genomic_DNA"/>
</dbReference>
<evidence type="ECO:0000313" key="1">
    <source>
        <dbReference type="EMBL" id="CAH6721154.1"/>
    </source>
</evidence>
<accession>A0ACA9Y8H7</accession>
<protein>
    <submittedName>
        <fullName evidence="1">Protein Erd1p</fullName>
    </submittedName>
</protein>
<gene>
    <name evidence="1" type="ORF">CLIB1444_05S04764</name>
</gene>
<keyword evidence="2" id="KW-1185">Reference proteome</keyword>
<evidence type="ECO:0000313" key="2">
    <source>
        <dbReference type="Proteomes" id="UP001152531"/>
    </source>
</evidence>
<comment type="caution">
    <text evidence="1">The sequence shown here is derived from an EMBL/GenBank/DDBJ whole genome shotgun (WGS) entry which is preliminary data.</text>
</comment>
<sequence length="449" mass="52755">MDESEQLDQIIFDTIIPLPYRILFLIQLGHLLWYLIVYGCYKINNLNVLQLINLSYSSHNYPQLGDNLEVGEEATVNEADIQENDLLLKGIWSNFRIISVNTIISYIIFKSIQIIFVNENDHDTLKLLYHLIPLITMMVICYKIFHNDDRKSIGKLRIFTTMKRILTGNINSSTMRTNDILISDSLMSYSKVLNDIGIFIWHYFISDEMHYNEILEFLILCLPSLIRIRQCWNEFVLTGSRAHFLNLLKYVSGLSPIFINFLIKFNIEQWGEDEGAEKDQHLQFIKTLNMIWYFASFVNSTYSFIWDVKMDWGFGCFDGIAAKFTASPSPTISTPTPTSTRNMAKSLLFLRPDHQLIYSNKIIYYLAIVIDFILRYLWVFKIVIIHDAENLPVITKIGLFLFGYDAFSFGYCLIEVLEILRRFMWCFFKLESDWFKLKPQPIELTKFNQ</sequence>
<name>A0ACA9Y8H7_9ASCO</name>
<reference evidence="1" key="1">
    <citation type="submission" date="2022-06" db="EMBL/GenBank/DDBJ databases">
        <authorList>
            <person name="Legras J.-L."/>
            <person name="Devillers H."/>
            <person name="Grondin C."/>
        </authorList>
    </citation>
    <scope>NUCLEOTIDE SEQUENCE</scope>
    <source>
        <strain evidence="1">CLIB 1444</strain>
    </source>
</reference>
<dbReference type="Proteomes" id="UP001152531">
    <property type="component" value="Unassembled WGS sequence"/>
</dbReference>